<dbReference type="Proteomes" id="UP001497392">
    <property type="component" value="Unassembled WGS sequence"/>
</dbReference>
<protein>
    <submittedName>
        <fullName evidence="3">G11237 protein</fullName>
    </submittedName>
</protein>
<dbReference type="CDD" id="cd00755">
    <property type="entry name" value="YgdL_like"/>
    <property type="match status" value="1"/>
</dbReference>
<dbReference type="PANTHER" id="PTHR43267:SF2">
    <property type="entry name" value="TRNA THREONYLCARBAMOYLADENOSINE DEHYDRATASE 1-RELATED"/>
    <property type="match status" value="1"/>
</dbReference>
<dbReference type="EMBL" id="CAXHTA020000018">
    <property type="protein sequence ID" value="CAL5228157.1"/>
    <property type="molecule type" value="Genomic_DNA"/>
</dbReference>
<dbReference type="InterPro" id="IPR000594">
    <property type="entry name" value="ThiF_NAD_FAD-bd"/>
</dbReference>
<proteinExistence type="predicted"/>
<dbReference type="InterPro" id="IPR035985">
    <property type="entry name" value="Ubiquitin-activating_enz"/>
</dbReference>
<keyword evidence="1" id="KW-0812">Transmembrane</keyword>
<evidence type="ECO:0000313" key="3">
    <source>
        <dbReference type="EMBL" id="CAL5228157.1"/>
    </source>
</evidence>
<feature type="domain" description="THIF-type NAD/FAD binding fold" evidence="2">
    <location>
        <begin position="51"/>
        <end position="294"/>
    </location>
</feature>
<feature type="transmembrane region" description="Helical" evidence="1">
    <location>
        <begin position="65"/>
        <end position="87"/>
    </location>
</feature>
<gene>
    <name evidence="3" type="primary">g11237</name>
    <name evidence="3" type="ORF">VP750_LOCUS10063</name>
</gene>
<organism evidence="3 4">
    <name type="scientific">Coccomyxa viridis</name>
    <dbReference type="NCBI Taxonomy" id="1274662"/>
    <lineage>
        <taxon>Eukaryota</taxon>
        <taxon>Viridiplantae</taxon>
        <taxon>Chlorophyta</taxon>
        <taxon>core chlorophytes</taxon>
        <taxon>Trebouxiophyceae</taxon>
        <taxon>Trebouxiophyceae incertae sedis</taxon>
        <taxon>Coccomyxaceae</taxon>
        <taxon>Coccomyxa</taxon>
    </lineage>
</organism>
<keyword evidence="1" id="KW-1133">Transmembrane helix</keyword>
<keyword evidence="1" id="KW-0472">Membrane</keyword>
<name>A0ABP1G8N8_9CHLO</name>
<keyword evidence="4" id="KW-1185">Reference proteome</keyword>
<dbReference type="SUPFAM" id="SSF69572">
    <property type="entry name" value="Activating enzymes of the ubiquitin-like proteins"/>
    <property type="match status" value="1"/>
</dbReference>
<comment type="caution">
    <text evidence="3">The sequence shown here is derived from an EMBL/GenBank/DDBJ whole genome shotgun (WGS) entry which is preliminary data.</text>
</comment>
<dbReference type="PANTHER" id="PTHR43267">
    <property type="entry name" value="TRNA THREONYLCARBAMOYLADENOSINE DEHYDRATASE"/>
    <property type="match status" value="1"/>
</dbReference>
<sequence>MDRSFWVGLAAGAAVGAGLPDMPPVKAPSTAQGNADADFGLDDEVLGEHFTRNVQFFGRPGQERIMGAFVIVVGLGGVGSHAAHLLLRSGVRKLRLIDFDQVSLSSLNRHALATRADVGMPKATCLKEHFKGIVPEAEVDARVAMYSEEAEEELLQGSPDFVLDAIDNIATKVALLAACKRRGIPVLCAAGAGAKADPTKVRIADLSESNVDPLARAVRHRLGRQLGIRGGIPVLLSTEKPRCRLVDIEEVGENPLDYQIVPNFRVRTIPVLGTMPAIFGMAAASYILCQLAQLPFHPEPIFKLVEGQYETQLQRLAERENLVYGNSEGPAVDLDDVIYLVRDVWRGLSAKGSRIVLPGGDKGFQRSLKDLTLTRWDGEHPSTVDNLVLLTFQEAEAHECSNLKDVKQTDPESFDRVMSARRRIHADLGILDKV</sequence>
<dbReference type="Gene3D" id="3.40.50.720">
    <property type="entry name" value="NAD(P)-binding Rossmann-like Domain"/>
    <property type="match status" value="1"/>
</dbReference>
<evidence type="ECO:0000259" key="2">
    <source>
        <dbReference type="Pfam" id="PF00899"/>
    </source>
</evidence>
<dbReference type="InterPro" id="IPR045886">
    <property type="entry name" value="ThiF/MoeB/HesA"/>
</dbReference>
<reference evidence="3 4" key="1">
    <citation type="submission" date="2024-06" db="EMBL/GenBank/DDBJ databases">
        <authorList>
            <person name="Kraege A."/>
            <person name="Thomma B."/>
        </authorList>
    </citation>
    <scope>NUCLEOTIDE SEQUENCE [LARGE SCALE GENOMIC DNA]</scope>
</reference>
<evidence type="ECO:0000256" key="1">
    <source>
        <dbReference type="SAM" id="Phobius"/>
    </source>
</evidence>
<evidence type="ECO:0000313" key="4">
    <source>
        <dbReference type="Proteomes" id="UP001497392"/>
    </source>
</evidence>
<accession>A0ABP1G8N8</accession>
<dbReference type="Pfam" id="PF00899">
    <property type="entry name" value="ThiF"/>
    <property type="match status" value="1"/>
</dbReference>